<dbReference type="eggNOG" id="COG1523">
    <property type="taxonomic scope" value="Bacteria"/>
</dbReference>
<dbReference type="SMART" id="SM00642">
    <property type="entry name" value="Aamy"/>
    <property type="match status" value="1"/>
</dbReference>
<dbReference type="Gene3D" id="2.60.40.10">
    <property type="entry name" value="Immunoglobulins"/>
    <property type="match status" value="1"/>
</dbReference>
<dbReference type="STRING" id="1246955.MCYN_0085"/>
<evidence type="ECO:0000313" key="4">
    <source>
        <dbReference type="EMBL" id="CCP23817.1"/>
    </source>
</evidence>
<reference evidence="5" key="1">
    <citation type="journal article" date="2013" name="Genome Announc.">
        <title>Complete genome sequence of Mycoplasma cynos strain C142.</title>
        <authorList>
            <person name="Walker C.A."/>
            <person name="Mannering S.A."/>
            <person name="Shields S."/>
            <person name="Blake D.P."/>
            <person name="Brownlie J."/>
        </authorList>
    </citation>
    <scope>NUCLEOTIDE SEQUENCE [LARGE SCALE GENOMIC DNA]</scope>
    <source>
        <strain evidence="5">C142</strain>
    </source>
</reference>
<dbReference type="SUPFAM" id="SSF81296">
    <property type="entry name" value="E set domains"/>
    <property type="match status" value="1"/>
</dbReference>
<dbReference type="SUPFAM" id="SSF51445">
    <property type="entry name" value="(Trans)glycosidases"/>
    <property type="match status" value="1"/>
</dbReference>
<keyword evidence="5" id="KW-1185">Reference proteome</keyword>
<dbReference type="PATRIC" id="fig|1246955.3.peg.74"/>
<name>L0RV04_MYCC1</name>
<dbReference type="InterPro" id="IPR004193">
    <property type="entry name" value="Glyco_hydro_13_N"/>
</dbReference>
<dbReference type="InterPro" id="IPR014756">
    <property type="entry name" value="Ig_E-set"/>
</dbReference>
<keyword evidence="2" id="KW-0812">Transmembrane</keyword>
<dbReference type="InterPro" id="IPR017853">
    <property type="entry name" value="GH"/>
</dbReference>
<evidence type="ECO:0000256" key="2">
    <source>
        <dbReference type="SAM" id="Phobius"/>
    </source>
</evidence>
<dbReference type="InterPro" id="IPR013783">
    <property type="entry name" value="Ig-like_fold"/>
</dbReference>
<proteinExistence type="inferred from homology"/>
<dbReference type="Pfam" id="PF02922">
    <property type="entry name" value="CBM_48"/>
    <property type="match status" value="1"/>
</dbReference>
<protein>
    <submittedName>
        <fullName evidence="4">Alpha amylase, catalytic domain protein</fullName>
    </submittedName>
</protein>
<dbReference type="InterPro" id="IPR006047">
    <property type="entry name" value="GH13_cat_dom"/>
</dbReference>
<organism evidence="4 5">
    <name type="scientific">Mycoplasmopsis cynos (strain C142)</name>
    <name type="common">Mycoplasma cynos</name>
    <dbReference type="NCBI Taxonomy" id="1246955"/>
    <lineage>
        <taxon>Bacteria</taxon>
        <taxon>Bacillati</taxon>
        <taxon>Mycoplasmatota</taxon>
        <taxon>Mycoplasmoidales</taxon>
        <taxon>Metamycoplasmataceae</taxon>
        <taxon>Mycoplasmopsis</taxon>
    </lineage>
</organism>
<gene>
    <name evidence="4" type="primary">MCYN0085</name>
    <name evidence="4" type="ordered locus">MCYN_0085</name>
</gene>
<evidence type="ECO:0000256" key="1">
    <source>
        <dbReference type="ARBA" id="ARBA00008061"/>
    </source>
</evidence>
<dbReference type="CDD" id="cd11341">
    <property type="entry name" value="AmyAc_Pullulanase_LD-like"/>
    <property type="match status" value="1"/>
</dbReference>
<keyword evidence="2" id="KW-0472">Membrane</keyword>
<dbReference type="Pfam" id="PF00128">
    <property type="entry name" value="Alpha-amylase"/>
    <property type="match status" value="1"/>
</dbReference>
<feature type="transmembrane region" description="Helical" evidence="2">
    <location>
        <begin position="45"/>
        <end position="64"/>
    </location>
</feature>
<accession>L0RV04</accession>
<feature type="domain" description="Glycosyl hydrolase family 13 catalytic" evidence="3">
    <location>
        <begin position="234"/>
        <end position="639"/>
    </location>
</feature>
<dbReference type="KEGG" id="mcy:MCYN_0085"/>
<comment type="similarity">
    <text evidence="1">Belongs to the glycosyl hydrolase 13 family.</text>
</comment>
<keyword evidence="2" id="KW-1133">Transmembrane helix</keyword>
<dbReference type="GO" id="GO:0004553">
    <property type="term" value="F:hydrolase activity, hydrolyzing O-glycosyl compounds"/>
    <property type="evidence" value="ECO:0007669"/>
    <property type="project" value="InterPro"/>
</dbReference>
<dbReference type="AlphaFoldDB" id="L0RV04"/>
<evidence type="ECO:0000259" key="3">
    <source>
        <dbReference type="SMART" id="SM00642"/>
    </source>
</evidence>
<dbReference type="Proteomes" id="UP000010466">
    <property type="component" value="Chromosome"/>
</dbReference>
<sequence>MFLNQVDHYLSSFLFVLRIFDNFLCSYTKKIPHFEKNQEKNLHQCYWLCKFITKVFLINFYYFIIATMNANIKNTLKSFNEFDNTFAHKHDDLGVNIIKDQINIKLWQPLAKEVKILLYKTSNLDRSESFKMDKREDLKNHYSVWEISLSKEKYQDYYYQFEIIQEDNTRTIALDPYAKSLAPFNWEGKGYKVAKGVLLKKDPIEIGKKPCDLDVKWNNSVDPIIYEMHVRDFTSLFDEYEIKDKLTFNGLIQANIFEYLKKLNITHLQLLPIHAAYSVNDLDRKILLKNQGSKWSTNYNWGYDPLNYFSINGLYSTNAENPYARIEEFKNFVDLAHKNGIGIILDVVYNHMMDNHILDDVVPGYYYRDEATKKPVIFPPLADERYMVRKLMFDSLKYFVEVFNVDGFRFDLSCFHHKETIDYIVTNLRKIKPNLVFHGEAWKFTDLNLEDSYIKGITNNKLLFGYFNDSIRDAIKGSEHEVNSPGLIHKYNKEQFLEYTSSIVAGLKNYSFGEIPHSVDSYSLFNEDVGINLNYAACHDGFTLWDKVNIFAENKTFIERIEMYRQGIMMSVVAQGRYLMLAGTELLQSKPCDYSGEESERCVISPYDDFGLEPENNSYCPNSYKTTDYTNGIKWNNLKNKDVKKYVFDFVADLNKFRMNTDYLRLDTNEKIIKRLKFLESDVEKGILIFKIDNIDHTKELIVMHNFGTKDYDIKNYNGSVLFESKIDNKNNILQANSTIIMER</sequence>
<dbReference type="Gene3D" id="3.20.20.80">
    <property type="entry name" value="Glycosidases"/>
    <property type="match status" value="1"/>
</dbReference>
<dbReference type="GO" id="GO:0005975">
    <property type="term" value="P:carbohydrate metabolic process"/>
    <property type="evidence" value="ECO:0007669"/>
    <property type="project" value="InterPro"/>
</dbReference>
<dbReference type="HOGENOM" id="CLU_004744_4_1_14"/>
<dbReference type="EMBL" id="HF559394">
    <property type="protein sequence ID" value="CCP23817.1"/>
    <property type="molecule type" value="Genomic_DNA"/>
</dbReference>
<dbReference type="PANTHER" id="PTHR43002">
    <property type="entry name" value="GLYCOGEN DEBRANCHING ENZYME"/>
    <property type="match status" value="1"/>
</dbReference>
<evidence type="ECO:0000313" key="5">
    <source>
        <dbReference type="Proteomes" id="UP000010466"/>
    </source>
</evidence>